<evidence type="ECO:0000313" key="3">
    <source>
        <dbReference type="WBParaSite" id="L893_g23744.t1"/>
    </source>
</evidence>
<reference evidence="3" key="1">
    <citation type="submission" date="2016-11" db="UniProtKB">
        <authorList>
            <consortium name="WormBaseParasite"/>
        </authorList>
    </citation>
    <scope>IDENTIFICATION</scope>
</reference>
<proteinExistence type="predicted"/>
<sequence length="788" mass="90049">MPATSDRNADEEGYEVAVGFDHVILNSNSQLCFARGNRLVLLDSGERDRKMSVLEMQGTVTALATSPDFKFFVACLSDNAEENFSIVVFNAHHEMREELSFVCEVPAEILRIHEDHETLVLFAPSPTKESATIACYGLLSGHKSAAVELDNREMSDIWELYGVTCHVWSTDVTLAFATQQGSILFYRETLALDTVDLSTTLKAYLKESEVCVTSLVATKAFFLAVIAYRLVLMFPVISSKIQWEKARAVLGSAQRSRFGKYTRDLSRLISWAKFDDLIGAAFVDEGHHLLVATSDALLCYAVQYHNIVKQNVVCRRKTEKMALSSCKRKCAIVSQTGFAFIETFCNYRVRTEEFDFVSEIEFLKWNSSADKIAIMNSKQQLFVLQYPKGSPVWVKDLKMRMIVSLSFREEAVFALTQKFSLLTVTDGPNECDKTIACEGITHSTTSTVLCSTQRSHFIGVSDGRVMEVSRDENEKIRVLGRASKDACSTLVYDERSGLLYAGYCDGTVAKFYFEKADVLADRCGEDSVLSSLEEIENKDQQRTAHDRLHIEKQRQANEEIKQLRAEYKQIQQDNTLEMETLRMEFAAQLQKKKEKLHIYRSKIKELRIQLQQLEQQKTESENLLKERIVEEETKLLEISKEFKLQKIELKANVLVANDEVEQIRKSNIQKDNVIDHLNDELDRLRVICEDKDKHVTQLADEIKSRNTDQSDFQKKIVVFHKSKAALEKALRHESAKRSDVEKRLRLFEAKIEDTVNSMYKPKLLEKHVLELQALLKSKSDKPIFIRSL</sequence>
<accession>A0A1I7Z859</accession>
<dbReference type="Proteomes" id="UP000095287">
    <property type="component" value="Unplaced"/>
</dbReference>
<dbReference type="AlphaFoldDB" id="A0A1I7Z859"/>
<dbReference type="InterPro" id="IPR036322">
    <property type="entry name" value="WD40_repeat_dom_sf"/>
</dbReference>
<protein>
    <submittedName>
        <fullName evidence="3">WD_REPEATS_REGION domain-containing protein</fullName>
    </submittedName>
</protein>
<evidence type="ECO:0000313" key="2">
    <source>
        <dbReference type="Proteomes" id="UP000095287"/>
    </source>
</evidence>
<feature type="coiled-coil region" evidence="1">
    <location>
        <begin position="550"/>
        <end position="630"/>
    </location>
</feature>
<keyword evidence="2" id="KW-1185">Reference proteome</keyword>
<organism evidence="2 3">
    <name type="scientific">Steinernema glaseri</name>
    <dbReference type="NCBI Taxonomy" id="37863"/>
    <lineage>
        <taxon>Eukaryota</taxon>
        <taxon>Metazoa</taxon>
        <taxon>Ecdysozoa</taxon>
        <taxon>Nematoda</taxon>
        <taxon>Chromadorea</taxon>
        <taxon>Rhabditida</taxon>
        <taxon>Tylenchina</taxon>
        <taxon>Panagrolaimomorpha</taxon>
        <taxon>Strongyloidoidea</taxon>
        <taxon>Steinernematidae</taxon>
        <taxon>Steinernema</taxon>
    </lineage>
</organism>
<evidence type="ECO:0000256" key="1">
    <source>
        <dbReference type="SAM" id="Coils"/>
    </source>
</evidence>
<name>A0A1I7Z859_9BILA</name>
<dbReference type="SUPFAM" id="SSF50978">
    <property type="entry name" value="WD40 repeat-like"/>
    <property type="match status" value="1"/>
</dbReference>
<dbReference type="WBParaSite" id="L893_g23744.t1">
    <property type="protein sequence ID" value="L893_g23744.t1"/>
    <property type="gene ID" value="L893_g23744"/>
</dbReference>
<keyword evidence="1" id="KW-0175">Coiled coil</keyword>